<evidence type="ECO:0000256" key="4">
    <source>
        <dbReference type="ARBA" id="ARBA00023136"/>
    </source>
</evidence>
<dbReference type="STRING" id="127582.A0A2Y9E993"/>
<name>A0A2Y9E993_TRIMA</name>
<dbReference type="KEGG" id="tmu:101344081"/>
<sequence length="246" mass="26840">MGLQHLSLLKLLCLLGTISSLPRAGALLCYEATASLFRAVTLHNWNWHLMRSMVCQLREGCEETLLFIETGTKRGVVGFKGCTPALSYPPQVAYLISPPGVSIASYSRVCRSYLCNDLTNLDPIVKLKANTPSSIEFSSHTCPTCVGEHTKDCLPNFVATESCPQGASVCYSSTLKFRAGHLNTTFLLMGCARDYQRLLADFRTIGSIRVTEVRNILEKAQIVSGGPSSRSPAYGVLLGLLLAFRD</sequence>
<evidence type="ECO:0000256" key="6">
    <source>
        <dbReference type="SAM" id="SignalP"/>
    </source>
</evidence>
<evidence type="ECO:0000256" key="5">
    <source>
        <dbReference type="ARBA" id="ARBA00023180"/>
    </source>
</evidence>
<dbReference type="InParanoid" id="A0A2Y9E993"/>
<dbReference type="InterPro" id="IPR045860">
    <property type="entry name" value="Snake_toxin-like_sf"/>
</dbReference>
<keyword evidence="2" id="KW-1003">Cell membrane</keyword>
<dbReference type="GeneID" id="101344081"/>
<evidence type="ECO:0000256" key="1">
    <source>
        <dbReference type="ARBA" id="ARBA00004236"/>
    </source>
</evidence>
<dbReference type="PANTHER" id="PTHR16529:SF6">
    <property type="entry name" value="LY6_PLAUR DOMAIN-CONTAINING PROTEIN 4"/>
    <property type="match status" value="1"/>
</dbReference>
<keyword evidence="4" id="KW-0472">Membrane</keyword>
<feature type="signal peptide" evidence="6">
    <location>
        <begin position="1"/>
        <end position="20"/>
    </location>
</feature>
<accession>A0A2Y9E993</accession>
<keyword evidence="3 6" id="KW-0732">Signal</keyword>
<evidence type="ECO:0000256" key="2">
    <source>
        <dbReference type="ARBA" id="ARBA00022475"/>
    </source>
</evidence>
<dbReference type="SUPFAM" id="SSF57302">
    <property type="entry name" value="Snake toxin-like"/>
    <property type="match status" value="1"/>
</dbReference>
<feature type="domain" description="UPAR/Ly6" evidence="7">
    <location>
        <begin position="139"/>
        <end position="213"/>
    </location>
</feature>
<evidence type="ECO:0000313" key="8">
    <source>
        <dbReference type="Proteomes" id="UP000248480"/>
    </source>
</evidence>
<gene>
    <name evidence="9" type="primary">LYPD4</name>
</gene>
<comment type="subcellular location">
    <subcellularLocation>
        <location evidence="1">Cell membrane</location>
    </subcellularLocation>
</comment>
<protein>
    <submittedName>
        <fullName evidence="9">Ly6/PLAUR domain-containing protein 4 isoform X1</fullName>
    </submittedName>
</protein>
<evidence type="ECO:0000259" key="7">
    <source>
        <dbReference type="Pfam" id="PF00021"/>
    </source>
</evidence>
<keyword evidence="8" id="KW-1185">Reference proteome</keyword>
<dbReference type="InterPro" id="IPR051899">
    <property type="entry name" value="Fert-Immune_med_protein"/>
</dbReference>
<evidence type="ECO:0000256" key="3">
    <source>
        <dbReference type="ARBA" id="ARBA00022729"/>
    </source>
</evidence>
<dbReference type="CTD" id="147719"/>
<feature type="chain" id="PRO_5016159370" evidence="6">
    <location>
        <begin position="21"/>
        <end position="246"/>
    </location>
</feature>
<proteinExistence type="predicted"/>
<keyword evidence="5" id="KW-0325">Glycoprotein</keyword>
<dbReference type="RefSeq" id="XP_004388802.1">
    <property type="nucleotide sequence ID" value="XM_004388745.1"/>
</dbReference>
<organism evidence="8 9">
    <name type="scientific">Trichechus manatus latirostris</name>
    <name type="common">Florida manatee</name>
    <dbReference type="NCBI Taxonomy" id="127582"/>
    <lineage>
        <taxon>Eukaryota</taxon>
        <taxon>Metazoa</taxon>
        <taxon>Chordata</taxon>
        <taxon>Craniata</taxon>
        <taxon>Vertebrata</taxon>
        <taxon>Euteleostomi</taxon>
        <taxon>Mammalia</taxon>
        <taxon>Eutheria</taxon>
        <taxon>Afrotheria</taxon>
        <taxon>Sirenia</taxon>
        <taxon>Trichechidae</taxon>
        <taxon>Trichechus</taxon>
    </lineage>
</organism>
<dbReference type="Pfam" id="PF00021">
    <property type="entry name" value="UPAR_LY6"/>
    <property type="match status" value="1"/>
</dbReference>
<dbReference type="GO" id="GO:0044853">
    <property type="term" value="C:plasma membrane raft"/>
    <property type="evidence" value="ECO:0007669"/>
    <property type="project" value="TreeGrafter"/>
</dbReference>
<dbReference type="FunCoup" id="A0A2Y9E993">
    <property type="interactions" value="69"/>
</dbReference>
<reference evidence="9" key="1">
    <citation type="submission" date="2025-08" db="UniProtKB">
        <authorList>
            <consortium name="RefSeq"/>
        </authorList>
    </citation>
    <scope>IDENTIFICATION</scope>
</reference>
<dbReference type="CDD" id="cd23621">
    <property type="entry name" value="TFP_LU_ECD_LYPD4_rpt1"/>
    <property type="match status" value="1"/>
</dbReference>
<evidence type="ECO:0000313" key="9">
    <source>
        <dbReference type="RefSeq" id="XP_004388802.1"/>
    </source>
</evidence>
<dbReference type="Proteomes" id="UP000248480">
    <property type="component" value="Unplaced"/>
</dbReference>
<dbReference type="InterPro" id="IPR016054">
    <property type="entry name" value="LY6_UPA_recep-like"/>
</dbReference>
<dbReference type="PANTHER" id="PTHR16529">
    <property type="entry name" value="CD177 ANTIGEN"/>
    <property type="match status" value="1"/>
</dbReference>
<dbReference type="OrthoDB" id="9522487at2759"/>
<dbReference type="AlphaFoldDB" id="A0A2Y9E993"/>